<dbReference type="Gene3D" id="3.40.50.12780">
    <property type="entry name" value="N-terminal domain of ligase-like"/>
    <property type="match status" value="1"/>
</dbReference>
<name>A0A0D3JUI2_EMIH1</name>
<dbReference type="PaxDb" id="2903-EOD27167"/>
<evidence type="ECO:0000313" key="2">
    <source>
        <dbReference type="EnsemblProtists" id="EOD27167"/>
    </source>
</evidence>
<protein>
    <recommendedName>
        <fullName evidence="1">Thioester reductase (TE) domain-containing protein</fullName>
    </recommendedName>
</protein>
<dbReference type="AlphaFoldDB" id="A0A0D3JUI2"/>
<dbReference type="EnsemblProtists" id="EOD27167">
    <property type="protein sequence ID" value="EOD27167"/>
    <property type="gene ID" value="EMIHUDRAFT_450178"/>
</dbReference>
<dbReference type="RefSeq" id="XP_005779596.1">
    <property type="nucleotide sequence ID" value="XM_005779539.1"/>
</dbReference>
<keyword evidence="3" id="KW-1185">Reference proteome</keyword>
<dbReference type="InterPro" id="IPR013120">
    <property type="entry name" value="FAR_NAD-bd"/>
</dbReference>
<evidence type="ECO:0000259" key="1">
    <source>
        <dbReference type="Pfam" id="PF07993"/>
    </source>
</evidence>
<evidence type="ECO:0000313" key="3">
    <source>
        <dbReference type="Proteomes" id="UP000013827"/>
    </source>
</evidence>
<dbReference type="SUPFAM" id="SSF56801">
    <property type="entry name" value="Acetyl-CoA synthetase-like"/>
    <property type="match status" value="2"/>
</dbReference>
<dbReference type="KEGG" id="ehx:EMIHUDRAFT_450178"/>
<dbReference type="Proteomes" id="UP000013827">
    <property type="component" value="Unassembled WGS sequence"/>
</dbReference>
<proteinExistence type="predicted"/>
<dbReference type="Pfam" id="PF07993">
    <property type="entry name" value="NAD_binding_4"/>
    <property type="match status" value="1"/>
</dbReference>
<reference evidence="3" key="1">
    <citation type="journal article" date="2013" name="Nature">
        <title>Pan genome of the phytoplankton Emiliania underpins its global distribution.</title>
        <authorList>
            <person name="Read B.A."/>
            <person name="Kegel J."/>
            <person name="Klute M.J."/>
            <person name="Kuo A."/>
            <person name="Lefebvre S.C."/>
            <person name="Maumus F."/>
            <person name="Mayer C."/>
            <person name="Miller J."/>
            <person name="Monier A."/>
            <person name="Salamov A."/>
            <person name="Young J."/>
            <person name="Aguilar M."/>
            <person name="Claverie J.M."/>
            <person name="Frickenhaus S."/>
            <person name="Gonzalez K."/>
            <person name="Herman E.K."/>
            <person name="Lin Y.C."/>
            <person name="Napier J."/>
            <person name="Ogata H."/>
            <person name="Sarno A.F."/>
            <person name="Shmutz J."/>
            <person name="Schroeder D."/>
            <person name="de Vargas C."/>
            <person name="Verret F."/>
            <person name="von Dassow P."/>
            <person name="Valentin K."/>
            <person name="Van de Peer Y."/>
            <person name="Wheeler G."/>
            <person name="Dacks J.B."/>
            <person name="Delwiche C.F."/>
            <person name="Dyhrman S.T."/>
            <person name="Glockner G."/>
            <person name="John U."/>
            <person name="Richards T."/>
            <person name="Worden A.Z."/>
            <person name="Zhang X."/>
            <person name="Grigoriev I.V."/>
            <person name="Allen A.E."/>
            <person name="Bidle K."/>
            <person name="Borodovsky M."/>
            <person name="Bowler C."/>
            <person name="Brownlee C."/>
            <person name="Cock J.M."/>
            <person name="Elias M."/>
            <person name="Gladyshev V.N."/>
            <person name="Groth M."/>
            <person name="Guda C."/>
            <person name="Hadaegh A."/>
            <person name="Iglesias-Rodriguez M.D."/>
            <person name="Jenkins J."/>
            <person name="Jones B.M."/>
            <person name="Lawson T."/>
            <person name="Leese F."/>
            <person name="Lindquist E."/>
            <person name="Lobanov A."/>
            <person name="Lomsadze A."/>
            <person name="Malik S.B."/>
            <person name="Marsh M.E."/>
            <person name="Mackinder L."/>
            <person name="Mock T."/>
            <person name="Mueller-Roeber B."/>
            <person name="Pagarete A."/>
            <person name="Parker M."/>
            <person name="Probert I."/>
            <person name="Quesneville H."/>
            <person name="Raines C."/>
            <person name="Rensing S.A."/>
            <person name="Riano-Pachon D.M."/>
            <person name="Richier S."/>
            <person name="Rokitta S."/>
            <person name="Shiraiwa Y."/>
            <person name="Soanes D.M."/>
            <person name="van der Giezen M."/>
            <person name="Wahlund T.M."/>
            <person name="Williams B."/>
            <person name="Wilson W."/>
            <person name="Wolfe G."/>
            <person name="Wurch L.L."/>
        </authorList>
    </citation>
    <scope>NUCLEOTIDE SEQUENCE</scope>
</reference>
<organism evidence="2 3">
    <name type="scientific">Emiliania huxleyi (strain CCMP1516)</name>
    <dbReference type="NCBI Taxonomy" id="280463"/>
    <lineage>
        <taxon>Eukaryota</taxon>
        <taxon>Haptista</taxon>
        <taxon>Haptophyta</taxon>
        <taxon>Prymnesiophyceae</taxon>
        <taxon>Isochrysidales</taxon>
        <taxon>Noelaerhabdaceae</taxon>
        <taxon>Emiliania</taxon>
    </lineage>
</organism>
<accession>A0A0D3JUI2</accession>
<dbReference type="InterPro" id="IPR042099">
    <property type="entry name" value="ANL_N_sf"/>
</dbReference>
<dbReference type="HOGENOM" id="CLU_504908_0_0_1"/>
<feature type="domain" description="Thioester reductase (TE)" evidence="1">
    <location>
        <begin position="350"/>
        <end position="512"/>
    </location>
</feature>
<dbReference type="SUPFAM" id="SSF51735">
    <property type="entry name" value="NAD(P)-binding Rossmann-fold domains"/>
    <property type="match status" value="1"/>
</dbReference>
<dbReference type="Gene3D" id="3.40.50.720">
    <property type="entry name" value="NAD(P)-binding Rossmann-like Domain"/>
    <property type="match status" value="1"/>
</dbReference>
<dbReference type="GeneID" id="17272713"/>
<sequence>MPPPADLCDSCGRSLAADEPRQRCSDERCDELRRCRACAGERCPRCGGDDSLFVDEASPLALRRRVFAEAFATQAGGSEAVDPRLLVARAFAAYAGRPLLGEPRADGSVRWWSYGRCGAAARALGDEVRRRCGGGGAAVVICASNSAGWLLADWACALAQLAFLREVFGGAGCAVSNGWRDERGGGAARLDADGWFRTGDIGRLLEVVDRLGFAVKLSNGECLLFARAGDAAATAVVLLRREAVATPAAARLQAHELPCAVAIDPGPDAEAAALFPADLAASSGWFEALGGDSVAAVEVVHAWEERRGGRAGETFQNPWQLRRKTRALEGGTAGAAEGDAADPMPPAALGATGTLGPRLLASLLADGWPVVAVLLRGEARRVATAGIGSDDRVRLFRADLATPGLGLAPADRAALSRLDVRAVVHSAAALDLGRPYAALRAANVGATAALVDLVSRAGRPPPLFLFVSTLSVIPVASAAAAAGWRAESGEELVPPACAAALETGYAQSKLPAARVDMPVTRVHDMSETCPVGKLLAEHLL</sequence>
<reference evidence="2" key="2">
    <citation type="submission" date="2024-10" db="UniProtKB">
        <authorList>
            <consortium name="EnsemblProtists"/>
        </authorList>
    </citation>
    <scope>IDENTIFICATION</scope>
</reference>
<dbReference type="InterPro" id="IPR036291">
    <property type="entry name" value="NAD(P)-bd_dom_sf"/>
</dbReference>